<organism evidence="2 3">
    <name type="scientific">Nocardioides faecalis</name>
    <dbReference type="NCBI Taxonomy" id="2803858"/>
    <lineage>
        <taxon>Bacteria</taxon>
        <taxon>Bacillati</taxon>
        <taxon>Actinomycetota</taxon>
        <taxon>Actinomycetes</taxon>
        <taxon>Propionibacteriales</taxon>
        <taxon>Nocardioidaceae</taxon>
        <taxon>Nocardioides</taxon>
    </lineage>
</organism>
<dbReference type="Proteomes" id="UP000663791">
    <property type="component" value="Unassembled WGS sequence"/>
</dbReference>
<sequence length="501" mass="52755">MSAGRAHRSTHSARRSLATTLLCALLVGAVLLVPPVIGSVGSSPTLAPAAAAAAANGTIVGRAVGSDGMGVSRIKVMLFDSSWTYLRAGSVTRSGKFEFRNLPAGLYRLQLVDRRPRYDVKSFASSDVSVRVYPGRASAKNVTMRRGAFITGKVTVGKRGTKAGRNAKVAVADRNGRSYEVQANSRGEFALGGLPSGSFTLWAWDAKKQWVDRPINVAKVKHGSGRDVRVKLRKRAGGYHGFLFAGPNPVRGTVWATAVSKKTGQWWPFPIRNGDLSVRGLMPGSYRIEVPGAGRYLGGTFHIRVPVRAKRSRAINIRLTTLGGWFSGRAVSSEGGGPLSGMHVSVYDRYGKLLTQVRTDRNGVFRAGGTIWDQGGLTVVVEAYSTIAGRTYKQRYVRSGLSVVRGRATNLGTLAFTPQPLPPKPTPTSTAPTTAPPTTAPPTSAPPTSTPPTTGPSTPTVTVTVTVPPTTAPPTTAPPTTAPPTSVPPTATVTVTVTGAP</sequence>
<dbReference type="RefSeq" id="WP_205292750.1">
    <property type="nucleotide sequence ID" value="NZ_CP074406.1"/>
</dbReference>
<feature type="compositionally biased region" description="Pro residues" evidence="1">
    <location>
        <begin position="434"/>
        <end position="454"/>
    </location>
</feature>
<evidence type="ECO:0000313" key="2">
    <source>
        <dbReference type="EMBL" id="MBM9461430.1"/>
    </source>
</evidence>
<reference evidence="2" key="1">
    <citation type="submission" date="2021-01" db="EMBL/GenBank/DDBJ databases">
        <title>Novel species in genus Nocardioides.</title>
        <authorList>
            <person name="Zhang G."/>
        </authorList>
    </citation>
    <scope>NUCLEOTIDE SEQUENCE</scope>
    <source>
        <strain evidence="2">Zg-536</strain>
    </source>
</reference>
<dbReference type="EMBL" id="JAERTX010000017">
    <property type="protein sequence ID" value="MBM9461430.1"/>
    <property type="molecule type" value="Genomic_DNA"/>
</dbReference>
<feature type="compositionally biased region" description="Pro residues" evidence="1">
    <location>
        <begin position="470"/>
        <end position="487"/>
    </location>
</feature>
<gene>
    <name evidence="2" type="ORF">JK386_16120</name>
</gene>
<protein>
    <submittedName>
        <fullName evidence="2">Uncharacterized protein</fullName>
    </submittedName>
</protein>
<keyword evidence="3" id="KW-1185">Reference proteome</keyword>
<evidence type="ECO:0000256" key="1">
    <source>
        <dbReference type="SAM" id="MobiDB-lite"/>
    </source>
</evidence>
<evidence type="ECO:0000313" key="3">
    <source>
        <dbReference type="Proteomes" id="UP000663791"/>
    </source>
</evidence>
<comment type="caution">
    <text evidence="2">The sequence shown here is derived from an EMBL/GenBank/DDBJ whole genome shotgun (WGS) entry which is preliminary data.</text>
</comment>
<accession>A0A938YBR3</accession>
<proteinExistence type="predicted"/>
<name>A0A938YBR3_9ACTN</name>
<feature type="compositionally biased region" description="Low complexity" evidence="1">
    <location>
        <begin position="455"/>
        <end position="469"/>
    </location>
</feature>
<dbReference type="InterPro" id="IPR013784">
    <property type="entry name" value="Carb-bd-like_fold"/>
</dbReference>
<dbReference type="GO" id="GO:0030246">
    <property type="term" value="F:carbohydrate binding"/>
    <property type="evidence" value="ECO:0007669"/>
    <property type="project" value="InterPro"/>
</dbReference>
<feature type="compositionally biased region" description="Low complexity" evidence="1">
    <location>
        <begin position="488"/>
        <end position="501"/>
    </location>
</feature>
<dbReference type="AlphaFoldDB" id="A0A938YBR3"/>
<dbReference type="SUPFAM" id="SSF49452">
    <property type="entry name" value="Starch-binding domain-like"/>
    <property type="match status" value="1"/>
</dbReference>
<feature type="region of interest" description="Disordered" evidence="1">
    <location>
        <begin position="414"/>
        <end position="501"/>
    </location>
</feature>